<accession>A0A645F7L6</accession>
<comment type="caution">
    <text evidence="1">The sequence shown here is derived from an EMBL/GenBank/DDBJ whole genome shotgun (WGS) entry which is preliminary data.</text>
</comment>
<sequence length="79" mass="8568">MFQRIVTLAKGLDGADVEIGVYRVSFRLYGCDFVLREVLCVDDDCVVGGEDSGVFGVEAEEDGVGMLLRGNIHRAAKSQ</sequence>
<gene>
    <name evidence="1" type="ORF">SDC9_157173</name>
</gene>
<proteinExistence type="predicted"/>
<evidence type="ECO:0000313" key="1">
    <source>
        <dbReference type="EMBL" id="MPN09880.1"/>
    </source>
</evidence>
<protein>
    <submittedName>
        <fullName evidence="1">Uncharacterized protein</fullName>
    </submittedName>
</protein>
<dbReference type="EMBL" id="VSSQ01056006">
    <property type="protein sequence ID" value="MPN09880.1"/>
    <property type="molecule type" value="Genomic_DNA"/>
</dbReference>
<dbReference type="AlphaFoldDB" id="A0A645F7L6"/>
<name>A0A645F7L6_9ZZZZ</name>
<reference evidence="1" key="1">
    <citation type="submission" date="2019-08" db="EMBL/GenBank/DDBJ databases">
        <authorList>
            <person name="Kucharzyk K."/>
            <person name="Murdoch R.W."/>
            <person name="Higgins S."/>
            <person name="Loffler F."/>
        </authorList>
    </citation>
    <scope>NUCLEOTIDE SEQUENCE</scope>
</reference>
<organism evidence="1">
    <name type="scientific">bioreactor metagenome</name>
    <dbReference type="NCBI Taxonomy" id="1076179"/>
    <lineage>
        <taxon>unclassified sequences</taxon>
        <taxon>metagenomes</taxon>
        <taxon>ecological metagenomes</taxon>
    </lineage>
</organism>